<dbReference type="PANTHER" id="PTHR46076:SF3">
    <property type="entry name" value="E3 UBIQUITIN-PROTEIN LIGASE RING1"/>
    <property type="match status" value="1"/>
</dbReference>
<evidence type="ECO:0000256" key="4">
    <source>
        <dbReference type="ARBA" id="ARBA00022679"/>
    </source>
</evidence>
<dbReference type="GO" id="GO:0003682">
    <property type="term" value="F:chromatin binding"/>
    <property type="evidence" value="ECO:0007669"/>
    <property type="project" value="TreeGrafter"/>
</dbReference>
<dbReference type="GO" id="GO:0008270">
    <property type="term" value="F:zinc ion binding"/>
    <property type="evidence" value="ECO:0007669"/>
    <property type="project" value="UniProtKB-KW"/>
</dbReference>
<evidence type="ECO:0000313" key="11">
    <source>
        <dbReference type="EMBL" id="OQV17947.1"/>
    </source>
</evidence>
<evidence type="ECO:0000256" key="7">
    <source>
        <dbReference type="ARBA" id="ARBA00022833"/>
    </source>
</evidence>
<dbReference type="Gene3D" id="3.10.20.90">
    <property type="entry name" value="Phosphatidylinositol 3-kinase Catalytic Subunit, Chain A, domain 1"/>
    <property type="match status" value="1"/>
</dbReference>
<organism evidence="11 12">
    <name type="scientific">Hypsibius exemplaris</name>
    <name type="common">Freshwater tardigrade</name>
    <dbReference type="NCBI Taxonomy" id="2072580"/>
    <lineage>
        <taxon>Eukaryota</taxon>
        <taxon>Metazoa</taxon>
        <taxon>Ecdysozoa</taxon>
        <taxon>Tardigrada</taxon>
        <taxon>Eutardigrada</taxon>
        <taxon>Parachela</taxon>
        <taxon>Hypsibioidea</taxon>
        <taxon>Hypsibiidae</taxon>
        <taxon>Hypsibius</taxon>
    </lineage>
</organism>
<evidence type="ECO:0000256" key="1">
    <source>
        <dbReference type="ARBA" id="ARBA00000900"/>
    </source>
</evidence>
<keyword evidence="5" id="KW-0479">Metal-binding</keyword>
<dbReference type="PROSITE" id="PS00518">
    <property type="entry name" value="ZF_RING_1"/>
    <property type="match status" value="1"/>
</dbReference>
<evidence type="ECO:0000256" key="3">
    <source>
        <dbReference type="ARBA" id="ARBA00012483"/>
    </source>
</evidence>
<dbReference type="GO" id="GO:0016567">
    <property type="term" value="P:protein ubiquitination"/>
    <property type="evidence" value="ECO:0007669"/>
    <property type="project" value="UniProtKB-UniPathway"/>
</dbReference>
<dbReference type="SMART" id="SM00184">
    <property type="entry name" value="RING"/>
    <property type="match status" value="1"/>
</dbReference>
<dbReference type="SUPFAM" id="SSF57850">
    <property type="entry name" value="RING/U-box"/>
    <property type="match status" value="1"/>
</dbReference>
<evidence type="ECO:0000256" key="6">
    <source>
        <dbReference type="ARBA" id="ARBA00022771"/>
    </source>
</evidence>
<dbReference type="GO" id="GO:0031519">
    <property type="term" value="C:PcG protein complex"/>
    <property type="evidence" value="ECO:0007669"/>
    <property type="project" value="TreeGrafter"/>
</dbReference>
<dbReference type="PANTHER" id="PTHR46076">
    <property type="entry name" value="E3 UBIQUITIN-PROTEIN LIGASE RING1 / RING 2 FAMILY MEMBER"/>
    <property type="match status" value="1"/>
</dbReference>
<keyword evidence="12" id="KW-1185">Reference proteome</keyword>
<dbReference type="InterPro" id="IPR001841">
    <property type="entry name" value="Znf_RING"/>
</dbReference>
<dbReference type="PROSITE" id="PS50089">
    <property type="entry name" value="ZF_RING_2"/>
    <property type="match status" value="1"/>
</dbReference>
<comment type="catalytic activity">
    <reaction evidence="1">
        <text>S-ubiquitinyl-[E2 ubiquitin-conjugating enzyme]-L-cysteine + [acceptor protein]-L-lysine = [E2 ubiquitin-conjugating enzyme]-L-cysteine + N(6)-ubiquitinyl-[acceptor protein]-L-lysine.</text>
        <dbReference type="EC" id="2.3.2.27"/>
    </reaction>
</comment>
<feature type="region of interest" description="Disordered" evidence="9">
    <location>
        <begin position="136"/>
        <end position="207"/>
    </location>
</feature>
<name>A0A1W0WRZ2_HYPEX</name>
<dbReference type="Gene3D" id="3.30.40.10">
    <property type="entry name" value="Zinc/RING finger domain, C3HC4 (zinc finger)"/>
    <property type="match status" value="1"/>
</dbReference>
<dbReference type="EC" id="2.3.2.27" evidence="3"/>
<feature type="compositionally biased region" description="Basic and acidic residues" evidence="9">
    <location>
        <begin position="185"/>
        <end position="201"/>
    </location>
</feature>
<protein>
    <recommendedName>
        <fullName evidence="3">RING-type E3 ubiquitin transferase</fullName>
        <ecNumber evidence="3">2.3.2.27</ecNumber>
    </recommendedName>
</protein>
<evidence type="ECO:0000256" key="5">
    <source>
        <dbReference type="ARBA" id="ARBA00022723"/>
    </source>
</evidence>
<reference evidence="12" key="1">
    <citation type="submission" date="2017-01" db="EMBL/GenBank/DDBJ databases">
        <title>Comparative genomics of anhydrobiosis in the tardigrade Hypsibius dujardini.</title>
        <authorList>
            <person name="Yoshida Y."/>
            <person name="Koutsovoulos G."/>
            <person name="Laetsch D."/>
            <person name="Stevens L."/>
            <person name="Kumar S."/>
            <person name="Horikawa D."/>
            <person name="Ishino K."/>
            <person name="Komine S."/>
            <person name="Tomita M."/>
            <person name="Blaxter M."/>
            <person name="Arakawa K."/>
        </authorList>
    </citation>
    <scope>NUCLEOTIDE SEQUENCE [LARGE SCALE GENOMIC DNA]</scope>
    <source>
        <strain evidence="12">Z151</strain>
    </source>
</reference>
<dbReference type="EMBL" id="MTYJ01000054">
    <property type="protein sequence ID" value="OQV17947.1"/>
    <property type="molecule type" value="Genomic_DNA"/>
</dbReference>
<evidence type="ECO:0000256" key="2">
    <source>
        <dbReference type="ARBA" id="ARBA00004906"/>
    </source>
</evidence>
<dbReference type="GO" id="GO:0061630">
    <property type="term" value="F:ubiquitin protein ligase activity"/>
    <property type="evidence" value="ECO:0007669"/>
    <property type="project" value="UniProtKB-EC"/>
</dbReference>
<dbReference type="InterPro" id="IPR043540">
    <property type="entry name" value="RING1/RING2"/>
</dbReference>
<keyword evidence="4" id="KW-0808">Transferase</keyword>
<keyword evidence="7" id="KW-0862">Zinc</keyword>
<evidence type="ECO:0000256" key="8">
    <source>
        <dbReference type="PROSITE-ProRule" id="PRU00175"/>
    </source>
</evidence>
<dbReference type="InterPro" id="IPR013083">
    <property type="entry name" value="Znf_RING/FYVE/PHD"/>
</dbReference>
<dbReference type="Proteomes" id="UP000192578">
    <property type="component" value="Unassembled WGS sequence"/>
</dbReference>
<dbReference type="InterPro" id="IPR017907">
    <property type="entry name" value="Znf_RING_CS"/>
</dbReference>
<comment type="caution">
    <text evidence="11">The sequence shown here is derived from an EMBL/GenBank/DDBJ whole genome shotgun (WGS) entry which is preliminary data.</text>
</comment>
<dbReference type="OrthoDB" id="337575at2759"/>
<keyword evidence="6 8" id="KW-0863">Zinc-finger</keyword>
<dbReference type="CDD" id="cd16531">
    <property type="entry name" value="RING-HC_RING1-like"/>
    <property type="match status" value="1"/>
</dbReference>
<accession>A0A1W0WRZ2</accession>
<proteinExistence type="predicted"/>
<comment type="pathway">
    <text evidence="2">Protein modification; protein ubiquitination.</text>
</comment>
<dbReference type="AlphaFoldDB" id="A0A1W0WRZ2"/>
<dbReference type="UniPathway" id="UPA00143"/>
<evidence type="ECO:0000256" key="9">
    <source>
        <dbReference type="SAM" id="MobiDB-lite"/>
    </source>
</evidence>
<dbReference type="GO" id="GO:0000151">
    <property type="term" value="C:ubiquitin ligase complex"/>
    <property type="evidence" value="ECO:0007669"/>
    <property type="project" value="InterPro"/>
</dbReference>
<dbReference type="Pfam" id="PF13923">
    <property type="entry name" value="zf-C3HC4_2"/>
    <property type="match status" value="1"/>
</dbReference>
<sequence>MSTKRNIWELTPYELHRKPQTIPDDDQEIRVTQRFLESELSCAICLDILRNTRTTKECLHRFCDECISQALRSGNKECPNCRAHLASMRSLRPDPIFDAIIGTIFPNRAELDRQQSQLLAQLAESSDRHAMLSSIEAGKRHQAQSKGRGPRKSKGGSGHQQDDEFSSSKAPSVSTTTSEAGSARGPDELRDASETADHGGEDNPVGGMVGLEIIPYKEKMKGQNGDIARKWKRRYVKVKNCATVAHLSRFILSRLMVERPSYTPKVNVESLDLRQLTVYAKVGRKDFQLMDPHLTLKEVRANHSRGRSYVTLAFAITGTLKF</sequence>
<feature type="domain" description="RING-type" evidence="10">
    <location>
        <begin position="42"/>
        <end position="82"/>
    </location>
</feature>
<evidence type="ECO:0000313" key="12">
    <source>
        <dbReference type="Proteomes" id="UP000192578"/>
    </source>
</evidence>
<evidence type="ECO:0000259" key="10">
    <source>
        <dbReference type="PROSITE" id="PS50089"/>
    </source>
</evidence>
<feature type="compositionally biased region" description="Polar residues" evidence="9">
    <location>
        <begin position="167"/>
        <end position="180"/>
    </location>
</feature>
<feature type="compositionally biased region" description="Basic residues" evidence="9">
    <location>
        <begin position="140"/>
        <end position="154"/>
    </location>
</feature>
<gene>
    <name evidence="11" type="ORF">BV898_07890</name>
</gene>